<comment type="similarity">
    <text evidence="2">Belongs to the amino acid-polyamine-organocation (APC) superfamily. Spore germination protein (SGP) (TC 2.A.3.9) family.</text>
</comment>
<keyword evidence="5 8" id="KW-0812">Transmembrane</keyword>
<feature type="transmembrane region" description="Helical" evidence="8">
    <location>
        <begin position="83"/>
        <end position="102"/>
    </location>
</feature>
<evidence type="ECO:0000313" key="10">
    <source>
        <dbReference type="Proteomes" id="UP000670947"/>
    </source>
</evidence>
<dbReference type="PANTHER" id="PTHR34975">
    <property type="entry name" value="SPORE GERMINATION PROTEIN A2"/>
    <property type="match status" value="1"/>
</dbReference>
<feature type="transmembrane region" description="Helical" evidence="8">
    <location>
        <begin position="12"/>
        <end position="35"/>
    </location>
</feature>
<comment type="subcellular location">
    <subcellularLocation>
        <location evidence="1">Membrane</location>
        <topology evidence="1">Multi-pass membrane protein</topology>
    </subcellularLocation>
</comment>
<keyword evidence="3" id="KW-0813">Transport</keyword>
<reference evidence="9 10" key="1">
    <citation type="submission" date="2021-03" db="EMBL/GenBank/DDBJ databases">
        <title>Paenibacillus artemisicola MWE-103 whole genome sequence.</title>
        <authorList>
            <person name="Ham Y.J."/>
        </authorList>
    </citation>
    <scope>NUCLEOTIDE SEQUENCE [LARGE SCALE GENOMIC DNA]</scope>
    <source>
        <strain evidence="9 10">MWE-103</strain>
    </source>
</reference>
<dbReference type="InterPro" id="IPR004761">
    <property type="entry name" value="Spore_GerAB"/>
</dbReference>
<feature type="transmembrane region" description="Helical" evidence="8">
    <location>
        <begin position="184"/>
        <end position="207"/>
    </location>
</feature>
<keyword evidence="6 8" id="KW-1133">Transmembrane helix</keyword>
<accession>A0ABS3W4B3</accession>
<evidence type="ECO:0000256" key="8">
    <source>
        <dbReference type="SAM" id="Phobius"/>
    </source>
</evidence>
<keyword evidence="7 8" id="KW-0472">Membrane</keyword>
<gene>
    <name evidence="9" type="ORF">I8J29_03030</name>
</gene>
<organism evidence="9 10">
    <name type="scientific">Paenibacillus artemisiicola</name>
    <dbReference type="NCBI Taxonomy" id="1172618"/>
    <lineage>
        <taxon>Bacteria</taxon>
        <taxon>Bacillati</taxon>
        <taxon>Bacillota</taxon>
        <taxon>Bacilli</taxon>
        <taxon>Bacillales</taxon>
        <taxon>Paenibacillaceae</taxon>
        <taxon>Paenibacillus</taxon>
    </lineage>
</organism>
<keyword evidence="4" id="KW-0309">Germination</keyword>
<dbReference type="NCBIfam" id="TIGR00912">
    <property type="entry name" value="2A0309"/>
    <property type="match status" value="1"/>
</dbReference>
<feature type="transmembrane region" description="Helical" evidence="8">
    <location>
        <begin position="338"/>
        <end position="356"/>
    </location>
</feature>
<evidence type="ECO:0000256" key="6">
    <source>
        <dbReference type="ARBA" id="ARBA00022989"/>
    </source>
</evidence>
<evidence type="ECO:0000256" key="4">
    <source>
        <dbReference type="ARBA" id="ARBA00022544"/>
    </source>
</evidence>
<feature type="transmembrane region" description="Helical" evidence="8">
    <location>
        <begin position="274"/>
        <end position="296"/>
    </location>
</feature>
<feature type="transmembrane region" description="Helical" evidence="8">
    <location>
        <begin position="308"/>
        <end position="326"/>
    </location>
</feature>
<feature type="transmembrane region" description="Helical" evidence="8">
    <location>
        <begin position="147"/>
        <end position="164"/>
    </location>
</feature>
<dbReference type="EMBL" id="JAGGDJ010000001">
    <property type="protein sequence ID" value="MBO7743153.1"/>
    <property type="molecule type" value="Genomic_DNA"/>
</dbReference>
<name>A0ABS3W4B3_9BACL</name>
<comment type="caution">
    <text evidence="9">The sequence shown here is derived from an EMBL/GenBank/DDBJ whole genome shotgun (WGS) entry which is preliminary data.</text>
</comment>
<protein>
    <submittedName>
        <fullName evidence="9">Endospore germination permease</fullName>
    </submittedName>
</protein>
<proteinExistence type="inferred from homology"/>
<feature type="transmembrane region" description="Helical" evidence="8">
    <location>
        <begin position="219"/>
        <end position="241"/>
    </location>
</feature>
<evidence type="ECO:0000256" key="2">
    <source>
        <dbReference type="ARBA" id="ARBA00007998"/>
    </source>
</evidence>
<dbReference type="RefSeq" id="WP_208846145.1">
    <property type="nucleotide sequence ID" value="NZ_JAGGDJ010000001.1"/>
</dbReference>
<sequence length="371" mass="41682">MKSDYSMTSNQVMWLLATMNFGTTVLLSFTGTITIAGQDAWISVILSGAGSLFQAFVALRLASLFPNKTLSEFSQILLGKWGGYMITLVYMVMLLLMIPFVLRQGADFVTIAVLQDTPISVVSGLICLPCLYLVMFGLKSLVRCSEVIGPIVYALVLLLLIVLVKDVNLHNLRPIYADTGAANIMRGSLGMMSYLCESVLLLLLPPFMSDSVKAKRRGFILGILIAWLFLSLFLLFVLMIFGPDLSSKMWYPAYGAVRFISFGGFIERVDPIGVLIWMYCMVIKLSLFILMAAYNLSKWLQLKKWKSSVLIIVVAGYIGSLVPHNIINMQKYFPERIWLPWIFPINLVLIPLLLWMSSIIRRCRIPDTGRQ</sequence>
<evidence type="ECO:0000313" key="9">
    <source>
        <dbReference type="EMBL" id="MBO7743153.1"/>
    </source>
</evidence>
<dbReference type="Gene3D" id="1.20.1740.10">
    <property type="entry name" value="Amino acid/polyamine transporter I"/>
    <property type="match status" value="1"/>
</dbReference>
<evidence type="ECO:0000256" key="7">
    <source>
        <dbReference type="ARBA" id="ARBA00023136"/>
    </source>
</evidence>
<keyword evidence="10" id="KW-1185">Reference proteome</keyword>
<dbReference type="PANTHER" id="PTHR34975:SF2">
    <property type="entry name" value="SPORE GERMINATION PROTEIN A2"/>
    <property type="match status" value="1"/>
</dbReference>
<feature type="transmembrane region" description="Helical" evidence="8">
    <location>
        <begin position="41"/>
        <end position="62"/>
    </location>
</feature>
<dbReference type="Proteomes" id="UP000670947">
    <property type="component" value="Unassembled WGS sequence"/>
</dbReference>
<evidence type="ECO:0000256" key="1">
    <source>
        <dbReference type="ARBA" id="ARBA00004141"/>
    </source>
</evidence>
<dbReference type="Pfam" id="PF03845">
    <property type="entry name" value="Spore_permease"/>
    <property type="match status" value="1"/>
</dbReference>
<evidence type="ECO:0000256" key="3">
    <source>
        <dbReference type="ARBA" id="ARBA00022448"/>
    </source>
</evidence>
<evidence type="ECO:0000256" key="5">
    <source>
        <dbReference type="ARBA" id="ARBA00022692"/>
    </source>
</evidence>
<feature type="transmembrane region" description="Helical" evidence="8">
    <location>
        <begin position="108"/>
        <end position="135"/>
    </location>
</feature>